<proteinExistence type="predicted"/>
<reference evidence="2 3" key="1">
    <citation type="journal article" date="2011" name="Genome Biol.">
        <title>Comparative genome sequence analysis underscores mycoparasitism as the ancestral life style of Trichoderma.</title>
        <authorList>
            <person name="Kubicek C.P."/>
            <person name="Herrera-Estrella A."/>
            <person name="Seidl-Seiboth V."/>
            <person name="Martinez D.A."/>
            <person name="Druzhinina I.S."/>
            <person name="Thon M."/>
            <person name="Zeilinger S."/>
            <person name="Casas-Flores S."/>
            <person name="Horwitz B.A."/>
            <person name="Mukherjee P.K."/>
            <person name="Mukherjee M."/>
            <person name="Kredics L."/>
            <person name="Alcaraz L.D."/>
            <person name="Aerts A."/>
            <person name="Antal Z."/>
            <person name="Atanasova L."/>
            <person name="Cervantes-Badillo M.G."/>
            <person name="Challacombe J."/>
            <person name="Chertkov O."/>
            <person name="McCluskey K."/>
            <person name="Coulpier F."/>
            <person name="Deshpande N."/>
            <person name="von Doehren H."/>
            <person name="Ebbole D.J."/>
            <person name="Esquivel-Naranjo E.U."/>
            <person name="Fekete E."/>
            <person name="Flipphi M."/>
            <person name="Glaser F."/>
            <person name="Gomez-Rodriguez E.Y."/>
            <person name="Gruber S."/>
            <person name="Han C."/>
            <person name="Henrissat B."/>
            <person name="Hermosa R."/>
            <person name="Hernandez-Onate M."/>
            <person name="Karaffa L."/>
            <person name="Kosti I."/>
            <person name="Le Crom S."/>
            <person name="Lindquist E."/>
            <person name="Lucas S."/>
            <person name="Luebeck M."/>
            <person name="Luebeck P.S."/>
            <person name="Margeot A."/>
            <person name="Metz B."/>
            <person name="Misra M."/>
            <person name="Nevalainen H."/>
            <person name="Omann M."/>
            <person name="Packer N."/>
            <person name="Perrone G."/>
            <person name="Uresti-Rivera E.E."/>
            <person name="Salamov A."/>
            <person name="Schmoll M."/>
            <person name="Seiboth B."/>
            <person name="Shapiro H."/>
            <person name="Sukno S."/>
            <person name="Tamayo-Ramos J.A."/>
            <person name="Tisch D."/>
            <person name="Wiest A."/>
            <person name="Wilkinson H.H."/>
            <person name="Zhang M."/>
            <person name="Coutinho P.M."/>
            <person name="Kenerley C.M."/>
            <person name="Monte E."/>
            <person name="Baker S.E."/>
            <person name="Grigoriev I.V."/>
        </authorList>
    </citation>
    <scope>NUCLEOTIDE SEQUENCE [LARGE SCALE GENOMIC DNA]</scope>
    <source>
        <strain evidence="3">ATCC 20476 / IMI 206040</strain>
    </source>
</reference>
<feature type="region of interest" description="Disordered" evidence="1">
    <location>
        <begin position="112"/>
        <end position="132"/>
    </location>
</feature>
<name>G9P4U1_HYPAI</name>
<dbReference type="AlphaFoldDB" id="G9P4U1"/>
<dbReference type="Proteomes" id="UP000005426">
    <property type="component" value="Unassembled WGS sequence"/>
</dbReference>
<evidence type="ECO:0000256" key="1">
    <source>
        <dbReference type="SAM" id="MobiDB-lite"/>
    </source>
</evidence>
<sequence>METWGEMGTAKWKEKGNHNQVSQQDAVRVTRRKRTWQITTRLGFTYSRLLDPSTTMRCELLAGGQHVEVLSHGPVRSDRGGPLREPPSQRLHQNGLRDSGIAFDRQGLHAQGDEGALRRSTHFPPARAGDPSLLRVVPGSRSAFPAQLGSLSALLSNPGVQWGDPVSLQPMDLTGLTQKSESGYGHGDQKDSEWRCQVGEEEL</sequence>
<comment type="caution">
    <text evidence="2">The sequence shown here is derived from an EMBL/GenBank/DDBJ whole genome shotgun (WGS) entry which is preliminary data.</text>
</comment>
<dbReference type="GeneID" id="25783675"/>
<feature type="region of interest" description="Disordered" evidence="1">
    <location>
        <begin position="72"/>
        <end position="94"/>
    </location>
</feature>
<feature type="region of interest" description="Disordered" evidence="1">
    <location>
        <begin position="1"/>
        <end position="21"/>
    </location>
</feature>
<evidence type="ECO:0000313" key="2">
    <source>
        <dbReference type="EMBL" id="EHK42023.1"/>
    </source>
</evidence>
<keyword evidence="3" id="KW-1185">Reference proteome</keyword>
<gene>
    <name evidence="2" type="ORF">TRIATDRAFT_322148</name>
</gene>
<organism evidence="2 3">
    <name type="scientific">Hypocrea atroviridis (strain ATCC 20476 / IMI 206040)</name>
    <name type="common">Trichoderma atroviride</name>
    <dbReference type="NCBI Taxonomy" id="452589"/>
    <lineage>
        <taxon>Eukaryota</taxon>
        <taxon>Fungi</taxon>
        <taxon>Dikarya</taxon>
        <taxon>Ascomycota</taxon>
        <taxon>Pezizomycotina</taxon>
        <taxon>Sordariomycetes</taxon>
        <taxon>Hypocreomycetidae</taxon>
        <taxon>Hypocreales</taxon>
        <taxon>Hypocreaceae</taxon>
        <taxon>Trichoderma</taxon>
    </lineage>
</organism>
<protein>
    <submittedName>
        <fullName evidence="2">Uncharacterized protein</fullName>
    </submittedName>
</protein>
<dbReference type="HOGENOM" id="CLU_1349093_0_0_1"/>
<accession>G9P4U1</accession>
<feature type="region of interest" description="Disordered" evidence="1">
    <location>
        <begin position="169"/>
        <end position="203"/>
    </location>
</feature>
<dbReference type="KEGG" id="tatv:25783675"/>
<dbReference type="EMBL" id="ABDG02000027">
    <property type="protein sequence ID" value="EHK42023.1"/>
    <property type="molecule type" value="Genomic_DNA"/>
</dbReference>
<evidence type="ECO:0000313" key="3">
    <source>
        <dbReference type="Proteomes" id="UP000005426"/>
    </source>
</evidence>